<dbReference type="Pfam" id="PF01471">
    <property type="entry name" value="PG_binding_1"/>
    <property type="match status" value="1"/>
</dbReference>
<feature type="region of interest" description="Disordered" evidence="1">
    <location>
        <begin position="1"/>
        <end position="98"/>
    </location>
</feature>
<dbReference type="InterPro" id="IPR036366">
    <property type="entry name" value="PGBDSf"/>
</dbReference>
<feature type="domain" description="Peptidoglycan binding-like" evidence="2">
    <location>
        <begin position="173"/>
        <end position="233"/>
    </location>
</feature>
<gene>
    <name evidence="3" type="ORF">RFN57_02360</name>
</gene>
<dbReference type="RefSeq" id="WP_191847969.1">
    <property type="nucleotide sequence ID" value="NZ_BMUO01000008.1"/>
</dbReference>
<evidence type="ECO:0000313" key="3">
    <source>
        <dbReference type="EMBL" id="MEC7051157.1"/>
    </source>
</evidence>
<comment type="caution">
    <text evidence="3">The sequence shown here is derived from an EMBL/GenBank/DDBJ whole genome shotgun (WGS) entry which is preliminary data.</text>
</comment>
<keyword evidence="4" id="KW-1185">Reference proteome</keyword>
<feature type="region of interest" description="Disordered" evidence="1">
    <location>
        <begin position="126"/>
        <end position="179"/>
    </location>
</feature>
<dbReference type="Gene3D" id="1.10.101.10">
    <property type="entry name" value="PGBD-like superfamily/PGBD"/>
    <property type="match status" value="1"/>
</dbReference>
<evidence type="ECO:0000259" key="2">
    <source>
        <dbReference type="Pfam" id="PF01471"/>
    </source>
</evidence>
<feature type="compositionally biased region" description="Basic and acidic residues" evidence="1">
    <location>
        <begin position="25"/>
        <end position="52"/>
    </location>
</feature>
<proteinExistence type="predicted"/>
<reference evidence="3 4" key="1">
    <citation type="submission" date="2024-01" db="EMBL/GenBank/DDBJ databases">
        <title>Genome analysis.</title>
        <authorList>
            <person name="Zhang K."/>
        </authorList>
    </citation>
    <scope>NUCLEOTIDE SEQUENCE [LARGE SCALE GENOMIC DNA]</scope>
    <source>
        <strain evidence="3 4">CGMCC 4.1753</strain>
    </source>
</reference>
<organism evidence="3 4">
    <name type="scientific">Streptomyces violaceochromogenes</name>
    <dbReference type="NCBI Taxonomy" id="67377"/>
    <lineage>
        <taxon>Bacteria</taxon>
        <taxon>Bacillati</taxon>
        <taxon>Actinomycetota</taxon>
        <taxon>Actinomycetes</taxon>
        <taxon>Kitasatosporales</taxon>
        <taxon>Streptomycetaceae</taxon>
        <taxon>Streptomyces</taxon>
    </lineage>
</organism>
<dbReference type="InterPro" id="IPR036365">
    <property type="entry name" value="PGBD-like_sf"/>
</dbReference>
<dbReference type="InterPro" id="IPR002477">
    <property type="entry name" value="Peptidoglycan-bd-like"/>
</dbReference>
<evidence type="ECO:0000256" key="1">
    <source>
        <dbReference type="SAM" id="MobiDB-lite"/>
    </source>
</evidence>
<sequence length="242" mass="25156">MSTPSEPRPQHDGPALEPIRVLRPRRTDALAELMREFQQDAGREPAGREPAGREPAGYESVPLPGKPPAGSEALTQELPPVARESRRRADAAPPGAGLRRAAVAVAVLAAAVIGFGGALLLRGEHPDDTAAPAPGPPRSAASTPDPAPAPPTPPATAPVEDPDGAGTLREGATGPEVTDLQQRLLRIPDVYRDGSTSGRYDPTLTAAVARFQLWYGIRGDETGVYGNDTRAALESRTPAGAS</sequence>
<feature type="compositionally biased region" description="Pro residues" evidence="1">
    <location>
        <begin position="145"/>
        <end position="156"/>
    </location>
</feature>
<name>A0ABU6LRA8_9ACTN</name>
<accession>A0ABU6LRA8</accession>
<dbReference type="SUPFAM" id="SSF47090">
    <property type="entry name" value="PGBD-like"/>
    <property type="match status" value="1"/>
</dbReference>
<dbReference type="Proteomes" id="UP001353952">
    <property type="component" value="Unassembled WGS sequence"/>
</dbReference>
<dbReference type="EMBL" id="JAYXNZ010000001">
    <property type="protein sequence ID" value="MEC7051157.1"/>
    <property type="molecule type" value="Genomic_DNA"/>
</dbReference>
<protein>
    <submittedName>
        <fullName evidence="3">Peptidoglycan-binding domain-containing protein</fullName>
    </submittedName>
</protein>
<evidence type="ECO:0000313" key="4">
    <source>
        <dbReference type="Proteomes" id="UP001353952"/>
    </source>
</evidence>